<gene>
    <name evidence="1" type="ORF">LOTGIDRAFT_171074</name>
</gene>
<evidence type="ECO:0000313" key="1">
    <source>
        <dbReference type="EMBL" id="ESP04102.1"/>
    </source>
</evidence>
<dbReference type="OrthoDB" id="6781302at2759"/>
<dbReference type="GeneID" id="20241646"/>
<sequence length="117" mass="13423">MWKDNSSKTTKVSYPVYWKVDSQNCETCQKDEQHELSAEKARRAFQADASDKCPDIIIFAADMQCVILLPKLTTTEHQFESRLVVFNETFASLTEKGDSVILFHEAIAGLHLVEIRW</sequence>
<dbReference type="AlphaFoldDB" id="V4BEA2"/>
<proteinExistence type="predicted"/>
<organism evidence="1 2">
    <name type="scientific">Lottia gigantea</name>
    <name type="common">Giant owl limpet</name>
    <dbReference type="NCBI Taxonomy" id="225164"/>
    <lineage>
        <taxon>Eukaryota</taxon>
        <taxon>Metazoa</taxon>
        <taxon>Spiralia</taxon>
        <taxon>Lophotrochozoa</taxon>
        <taxon>Mollusca</taxon>
        <taxon>Gastropoda</taxon>
        <taxon>Patellogastropoda</taxon>
        <taxon>Lottioidea</taxon>
        <taxon>Lottiidae</taxon>
        <taxon>Lottia</taxon>
    </lineage>
</organism>
<protein>
    <submittedName>
        <fullName evidence="1">Uncharacterized protein</fullName>
    </submittedName>
</protein>
<dbReference type="CTD" id="20241646"/>
<name>V4BEA2_LOTGI</name>
<dbReference type="RefSeq" id="XP_009045187.1">
    <property type="nucleotide sequence ID" value="XM_009046939.1"/>
</dbReference>
<dbReference type="KEGG" id="lgi:LOTGIDRAFT_171074"/>
<keyword evidence="2" id="KW-1185">Reference proteome</keyword>
<dbReference type="EMBL" id="KB199882">
    <property type="protein sequence ID" value="ESP04102.1"/>
    <property type="molecule type" value="Genomic_DNA"/>
</dbReference>
<dbReference type="Proteomes" id="UP000030746">
    <property type="component" value="Unassembled WGS sequence"/>
</dbReference>
<evidence type="ECO:0000313" key="2">
    <source>
        <dbReference type="Proteomes" id="UP000030746"/>
    </source>
</evidence>
<dbReference type="HOGENOM" id="CLU_2087526_0_0_1"/>
<reference evidence="1 2" key="1">
    <citation type="journal article" date="2013" name="Nature">
        <title>Insights into bilaterian evolution from three spiralian genomes.</title>
        <authorList>
            <person name="Simakov O."/>
            <person name="Marletaz F."/>
            <person name="Cho S.J."/>
            <person name="Edsinger-Gonzales E."/>
            <person name="Havlak P."/>
            <person name="Hellsten U."/>
            <person name="Kuo D.H."/>
            <person name="Larsson T."/>
            <person name="Lv J."/>
            <person name="Arendt D."/>
            <person name="Savage R."/>
            <person name="Osoegawa K."/>
            <person name="de Jong P."/>
            <person name="Grimwood J."/>
            <person name="Chapman J.A."/>
            <person name="Shapiro H."/>
            <person name="Aerts A."/>
            <person name="Otillar R.P."/>
            <person name="Terry A.Y."/>
            <person name="Boore J.L."/>
            <person name="Grigoriev I.V."/>
            <person name="Lindberg D.R."/>
            <person name="Seaver E.C."/>
            <person name="Weisblat D.A."/>
            <person name="Putnam N.H."/>
            <person name="Rokhsar D.S."/>
        </authorList>
    </citation>
    <scope>NUCLEOTIDE SEQUENCE [LARGE SCALE GENOMIC DNA]</scope>
</reference>
<accession>V4BEA2</accession>